<dbReference type="Proteomes" id="UP000024332">
    <property type="component" value="Unassembled WGS sequence"/>
</dbReference>
<dbReference type="NCBIfam" id="NF003292">
    <property type="entry name" value="PRK04290.1-1"/>
    <property type="match status" value="1"/>
</dbReference>
<name>A0A031LLU2_9CREN</name>
<dbReference type="AlphaFoldDB" id="A0A031LLU2"/>
<evidence type="ECO:0000256" key="3">
    <source>
        <dbReference type="ARBA" id="ARBA00023274"/>
    </source>
</evidence>
<evidence type="ECO:0000256" key="2">
    <source>
        <dbReference type="ARBA" id="ARBA00022980"/>
    </source>
</evidence>
<dbReference type="GO" id="GO:0006412">
    <property type="term" value="P:translation"/>
    <property type="evidence" value="ECO:0007669"/>
    <property type="project" value="UniProtKB-UniRule"/>
</dbReference>
<reference evidence="5 6" key="1">
    <citation type="submission" date="2014-03" db="EMBL/GenBank/DDBJ databases">
        <title>Draft genome sequence of the novel thermoacidophilic archaea Acidianus copahuensis ALE1 strain, isolated from Copahue volcanic area in Neuquen Argentina.</title>
        <authorList>
            <person name="Urbieta M.S."/>
            <person name="Rascovan N."/>
            <person name="Castro C."/>
            <person name="Revale S."/>
            <person name="Giaveno M.A."/>
            <person name="Vazquez M.P."/>
            <person name="Donati E.R."/>
        </authorList>
    </citation>
    <scope>NUCLEOTIDE SEQUENCE [LARGE SCALE GENOMIC DNA]</scope>
    <source>
        <strain evidence="5 6">ALE1</strain>
    </source>
</reference>
<dbReference type="PROSITE" id="PS00578">
    <property type="entry name" value="RIBOSOMAL_S6E"/>
    <property type="match status" value="1"/>
</dbReference>
<dbReference type="RefSeq" id="WP_048100161.1">
    <property type="nucleotide sequence ID" value="NZ_JFZT01000048.1"/>
</dbReference>
<dbReference type="EMBL" id="JFZT01000048">
    <property type="protein sequence ID" value="EZQ03111.1"/>
    <property type="molecule type" value="Genomic_DNA"/>
</dbReference>
<keyword evidence="3 4" id="KW-0687">Ribonucleoprotein</keyword>
<evidence type="ECO:0000313" key="5">
    <source>
        <dbReference type="EMBL" id="EZQ03111.1"/>
    </source>
</evidence>
<comment type="caution">
    <text evidence="5">The sequence shown here is derived from an EMBL/GenBank/DDBJ whole genome shotgun (WGS) entry which is preliminary data.</text>
</comment>
<gene>
    <name evidence="4" type="primary">rps6e</name>
    <name evidence="5" type="ORF">CM19_09785</name>
</gene>
<dbReference type="GO" id="GO:0003735">
    <property type="term" value="F:structural constituent of ribosome"/>
    <property type="evidence" value="ECO:0007669"/>
    <property type="project" value="InterPro"/>
</dbReference>
<dbReference type="Pfam" id="PF01092">
    <property type="entry name" value="Ribosomal_S6e"/>
    <property type="match status" value="1"/>
</dbReference>
<sequence length="212" mass="23301">MADFKIVISDPASKKVKQMKIKAKADESIQSVEGEKEGKNVPLGKINSKTKQALGVENFVSLSVIRKEGDKIVNVKVHLLVQVDENIPDNEIHVNKTVAEKLGGDELVVTAYRTKAFQLSLDQSKLNLFGIKINDEITLDISGTSLKLKVTGGSDNTGFPMRPDVSGPAKRRILLSDKPGFIPEEDGERRRKTVRGDTISNEIVQINAVILR</sequence>
<keyword evidence="6" id="KW-1185">Reference proteome</keyword>
<evidence type="ECO:0000256" key="4">
    <source>
        <dbReference type="HAMAP-Rule" id="MF_00512"/>
    </source>
</evidence>
<dbReference type="InterPro" id="IPR020924">
    <property type="entry name" value="Ribosomal_eS6_arc"/>
</dbReference>
<dbReference type="GO" id="GO:0005840">
    <property type="term" value="C:ribosome"/>
    <property type="evidence" value="ECO:0007669"/>
    <property type="project" value="UniProtKB-KW"/>
</dbReference>
<dbReference type="InterPro" id="IPR018282">
    <property type="entry name" value="Ribosomal_eS6_CS"/>
</dbReference>
<dbReference type="SMART" id="SM01405">
    <property type="entry name" value="Ribosomal_S6e"/>
    <property type="match status" value="1"/>
</dbReference>
<dbReference type="OrthoDB" id="7793at2157"/>
<evidence type="ECO:0000256" key="1">
    <source>
        <dbReference type="ARBA" id="ARBA00009312"/>
    </source>
</evidence>
<protein>
    <recommendedName>
        <fullName evidence="4">Small ribosomal subunit protein eS6</fullName>
    </recommendedName>
</protein>
<dbReference type="GO" id="GO:1990904">
    <property type="term" value="C:ribonucleoprotein complex"/>
    <property type="evidence" value="ECO:0007669"/>
    <property type="project" value="UniProtKB-KW"/>
</dbReference>
<dbReference type="InterPro" id="IPR001377">
    <property type="entry name" value="Ribosomal_eS6"/>
</dbReference>
<dbReference type="STRING" id="1160895.CM19_09785"/>
<dbReference type="HAMAP" id="MF_00512">
    <property type="entry name" value="Ribosomal_eS6"/>
    <property type="match status" value="1"/>
</dbReference>
<proteinExistence type="inferred from homology"/>
<comment type="similarity">
    <text evidence="1 4">Belongs to the eukaryotic ribosomal protein eS6 family.</text>
</comment>
<evidence type="ECO:0000313" key="6">
    <source>
        <dbReference type="Proteomes" id="UP000024332"/>
    </source>
</evidence>
<accession>A0A031LLU2</accession>
<keyword evidence="2 4" id="KW-0689">Ribosomal protein</keyword>
<dbReference type="PANTHER" id="PTHR11502">
    <property type="entry name" value="40S RIBOSOMAL PROTEIN S6"/>
    <property type="match status" value="1"/>
</dbReference>
<organism evidence="5 6">
    <name type="scientific">Candidatus Acidianus copahuensis</name>
    <dbReference type="NCBI Taxonomy" id="1160895"/>
    <lineage>
        <taxon>Archaea</taxon>
        <taxon>Thermoproteota</taxon>
        <taxon>Thermoprotei</taxon>
        <taxon>Sulfolobales</taxon>
        <taxon>Sulfolobaceae</taxon>
        <taxon>Acidianus</taxon>
    </lineage>
</organism>